<comment type="caution">
    <text evidence="1">The sequence shown here is derived from an EMBL/GenBank/DDBJ whole genome shotgun (WGS) entry which is preliminary data.</text>
</comment>
<organism evidence="1 2">
    <name type="scientific">Listeria kieliensis</name>
    <dbReference type="NCBI Taxonomy" id="1621700"/>
    <lineage>
        <taxon>Bacteria</taxon>
        <taxon>Bacillati</taxon>
        <taxon>Bacillota</taxon>
        <taxon>Bacilli</taxon>
        <taxon>Bacillales</taxon>
        <taxon>Listeriaceae</taxon>
        <taxon>Listeria</taxon>
    </lineage>
</organism>
<proteinExistence type="predicted"/>
<evidence type="ECO:0000313" key="1">
    <source>
        <dbReference type="EMBL" id="RDX00720.1"/>
    </source>
</evidence>
<dbReference type="EMBL" id="LARY01000002">
    <property type="protein sequence ID" value="RDX00720.1"/>
    <property type="molecule type" value="Genomic_DNA"/>
</dbReference>
<dbReference type="RefSeq" id="WP_115752961.1">
    <property type="nucleotide sequence ID" value="NZ_LARY01000002.1"/>
</dbReference>
<sequence>MGKIVKELSPELAQLLYESLEDKYDPYKLVPEQVFKNPIQIKVFNIYDFFDDQLKSFIDLSKAENARSVFWLPPTGWNRLDYYVEIDLLDSCKDLNSSISNQWEELDYTFLSEGGCLYNDKMNWIVQVSMEFEIIIMGVFEHLKDSWSHFHLKPYTKQTFLDEFEFRAEEYEGVSYSYAKKDSEKMNATDVYPIVKNYFE</sequence>
<keyword evidence="2" id="KW-1185">Reference proteome</keyword>
<reference evidence="2" key="1">
    <citation type="submission" date="2015-04" db="EMBL/GenBank/DDBJ databases">
        <authorList>
            <person name="Schardt J."/>
            <person name="Mueller-Herbst S."/>
            <person name="Scherer S."/>
            <person name="Huptas C."/>
        </authorList>
    </citation>
    <scope>NUCLEOTIDE SEQUENCE [LARGE SCALE GENOMIC DNA]</scope>
    <source>
        <strain evidence="2">Kiel-L1</strain>
    </source>
</reference>
<gene>
    <name evidence="1" type="ORF">UR08_06980</name>
</gene>
<dbReference type="Proteomes" id="UP000257055">
    <property type="component" value="Unassembled WGS sequence"/>
</dbReference>
<evidence type="ECO:0000313" key="2">
    <source>
        <dbReference type="Proteomes" id="UP000257055"/>
    </source>
</evidence>
<accession>A0A3D8TPF4</accession>
<protein>
    <submittedName>
        <fullName evidence="1">Uncharacterized protein</fullName>
    </submittedName>
</protein>
<name>A0A3D8TPF4_9LIST</name>
<dbReference type="AlphaFoldDB" id="A0A3D8TPF4"/>